<dbReference type="EMBL" id="PDEM01000016">
    <property type="protein sequence ID" value="PHZ85134.1"/>
    <property type="molecule type" value="Genomic_DNA"/>
</dbReference>
<comment type="caution">
    <text evidence="2">The sequence shown here is derived from an EMBL/GenBank/DDBJ whole genome shotgun (WGS) entry which is preliminary data.</text>
</comment>
<name>A0A2G4YS02_9PROT</name>
<evidence type="ECO:0000259" key="1">
    <source>
        <dbReference type="PROSITE" id="PS50853"/>
    </source>
</evidence>
<evidence type="ECO:0000313" key="3">
    <source>
        <dbReference type="Proteomes" id="UP000229730"/>
    </source>
</evidence>
<evidence type="ECO:0000313" key="2">
    <source>
        <dbReference type="EMBL" id="PHZ85134.1"/>
    </source>
</evidence>
<protein>
    <recommendedName>
        <fullName evidence="1">Fibronectin type-III domain-containing protein</fullName>
    </recommendedName>
</protein>
<gene>
    <name evidence="2" type="ORF">CRD36_06890</name>
</gene>
<proteinExistence type="predicted"/>
<dbReference type="InterPro" id="IPR036116">
    <property type="entry name" value="FN3_sf"/>
</dbReference>
<organism evidence="2 3">
    <name type="scientific">Paremcibacter congregatus</name>
    <dbReference type="NCBI Taxonomy" id="2043170"/>
    <lineage>
        <taxon>Bacteria</taxon>
        <taxon>Pseudomonadati</taxon>
        <taxon>Pseudomonadota</taxon>
        <taxon>Alphaproteobacteria</taxon>
        <taxon>Emcibacterales</taxon>
        <taxon>Emcibacteraceae</taxon>
        <taxon>Paremcibacter</taxon>
    </lineage>
</organism>
<reference evidence="2 3" key="1">
    <citation type="submission" date="2017-10" db="EMBL/GenBank/DDBJ databases">
        <title>Frigbacter circumglobatus gen. nov. sp. nov., isolated from sediment cultured in situ.</title>
        <authorList>
            <person name="Zhao Z."/>
        </authorList>
    </citation>
    <scope>NUCLEOTIDE SEQUENCE [LARGE SCALE GENOMIC DNA]</scope>
    <source>
        <strain evidence="2 3">ZYL</strain>
    </source>
</reference>
<dbReference type="Proteomes" id="UP000229730">
    <property type="component" value="Unassembled WGS sequence"/>
</dbReference>
<dbReference type="SMART" id="SM00060">
    <property type="entry name" value="FN3"/>
    <property type="match status" value="7"/>
</dbReference>
<dbReference type="InterPro" id="IPR013783">
    <property type="entry name" value="Ig-like_fold"/>
</dbReference>
<dbReference type="OrthoDB" id="10020928at2"/>
<dbReference type="Gene3D" id="2.60.40.10">
    <property type="entry name" value="Immunoglobulins"/>
    <property type="match status" value="1"/>
</dbReference>
<accession>A0A2G4YS02</accession>
<feature type="domain" description="Fibronectin type-III" evidence="1">
    <location>
        <begin position="359"/>
        <end position="453"/>
    </location>
</feature>
<dbReference type="InParanoid" id="A0A2G4YS02"/>
<dbReference type="SUPFAM" id="SSF49265">
    <property type="entry name" value="Fibronectin type III"/>
    <property type="match status" value="4"/>
</dbReference>
<dbReference type="InterPro" id="IPR003961">
    <property type="entry name" value="FN3_dom"/>
</dbReference>
<dbReference type="RefSeq" id="WP_099472022.1">
    <property type="nucleotide sequence ID" value="NZ_CP041025.1"/>
</dbReference>
<keyword evidence="3" id="KW-1185">Reference proteome</keyword>
<dbReference type="PROSITE" id="PS50853">
    <property type="entry name" value="FN3"/>
    <property type="match status" value="1"/>
</dbReference>
<dbReference type="AlphaFoldDB" id="A0A2G4YS02"/>
<sequence>MASIPAPTVIRVSFVPGSLSLIWQADKPAGFSYYLVTLLANGKVSKTFKSDLSTYSIQQAFDPTIVYTVYVSVYVNDASVSQSPTYSVITEPPTMAHITYNGPGNLLVKWHFLHQTGVASYIATLDQKGGATRNEPSNTNEAFFKVTLDRDGPYTITVTATDKTGVVLGPPSTGYAPLINKPTMAHITNNGPSDLGVFWQKVDETGVAGYVATLDQKNGATWNEPSDTTDATFKVTLVEGDIYSITVRTTDKTGIILGPPSKSYAPLIAKPTMANVIYNGPNDLALKWEKVTETGIAGYVATLDQKGGTTWNVPSVTTQALFKVTLEENATYTTSVRTTDKTGVVLGPPSSHYAPLLRKPTMAQVIYNIPAQNIGGLKVQWQRISSPEVTGYIATLNEKNGPTWNEPSDTTEVTFPLTLTPRGDYSVSVRAHDKTGIVLGPPSHGLALITEAPSMKLITFDEPTHLSVEWQKISLVTVTGYIASLDEMNGPTYNQPSHTTEATFDVGLKSGPTYNITVRGHDTTGIVLGPASQIYNPIVEKPTATLFQNDTDNVSLEWNNVAGSEGTQISLKADATPTLTNVPTPAEKKTIPFDVTSDTVMTLRAYGQNGVVFGPQTTGLNPITETVALSALNYDGANMTVNWPDFQGPETIDSAHIIVPGQAPINAPAKGPKSFPLTPQEPPATIALRGTSGPILVGPLGTGLMPIYEAPPVVSMVWDQTNFIISWALIPNNVATDYVITLYKDNVADPTQHKPAPPLKIAQATIEANTSYQTQVQGINGLVTGPPSDKVSGPYRSTVTFNMDTQGRLHKETWAGLGTVAYGMDAAGNITSVTPTPVQAQSHIRQVKG</sequence>